<dbReference type="GO" id="GO:0005634">
    <property type="term" value="C:nucleus"/>
    <property type="evidence" value="ECO:0007669"/>
    <property type="project" value="UniProtKB-SubCell"/>
</dbReference>
<keyword evidence="2" id="KW-0539">Nucleus</keyword>
<keyword evidence="2" id="KW-0813">Transport</keyword>
<gene>
    <name evidence="4" type="ORF">EV702DRAFT_1120243</name>
</gene>
<comment type="subcellular location">
    <subcellularLocation>
        <location evidence="2">Nucleus</location>
    </subcellularLocation>
</comment>
<protein>
    <recommendedName>
        <fullName evidence="2">Protein BCP1</fullName>
    </recommendedName>
</protein>
<evidence type="ECO:0000313" key="5">
    <source>
        <dbReference type="Proteomes" id="UP000714275"/>
    </source>
</evidence>
<sequence length="321" mass="36032">MLESDERFCVLRNTINSCFDFACILIHSIFMSKRKNQADHEDSDSDSEDTPTFIDVDFDFFGLNATNDYHAIKRLLDQLFGVDAESLSMHALADLVLSQPDIGTTIKTDGEESSPYAFLSVLNIGVHNDNVSIKSLVPYILAKSKGDDAFHESLSTILRDPQCQVGLVLCERLINMPVPVIPPMYRMLVDELRDAVEENEPFNFTHLIFISRVYKLTPEEEEAMTIAQQQPGKASKRQKSQNSTGETNDRSPDGVYPFHPEDEEIRKFASHHLIFPYSNAQPRNAESFGLDTAGRLMLVPAAQFTELARVLGDVFQPPGNV</sequence>
<comment type="function">
    <text evidence="2">Involved in nuclear export, actin cytoskeleton organization and vesicular transport.</text>
</comment>
<name>A0A9P7CZX4_9AGAM</name>
<dbReference type="PIRSF" id="PIRSF028983">
    <property type="entry name" value="BCP1"/>
    <property type="match status" value="1"/>
</dbReference>
<evidence type="ECO:0000256" key="1">
    <source>
        <dbReference type="ARBA" id="ARBA00006781"/>
    </source>
</evidence>
<evidence type="ECO:0000256" key="3">
    <source>
        <dbReference type="SAM" id="MobiDB-lite"/>
    </source>
</evidence>
<comment type="caution">
    <text evidence="4">The sequence shown here is derived from an EMBL/GenBank/DDBJ whole genome shotgun (WGS) entry which is preliminary data.</text>
</comment>
<dbReference type="GO" id="GO:0015031">
    <property type="term" value="P:protein transport"/>
    <property type="evidence" value="ECO:0007669"/>
    <property type="project" value="UniProtKB-KW"/>
</dbReference>
<dbReference type="EMBL" id="JABBWD010000036">
    <property type="protein sequence ID" value="KAG1775065.1"/>
    <property type="molecule type" value="Genomic_DNA"/>
</dbReference>
<accession>A0A9P7CZX4</accession>
<dbReference type="AlphaFoldDB" id="A0A9P7CZX4"/>
<keyword evidence="5" id="KW-1185">Reference proteome</keyword>
<comment type="similarity">
    <text evidence="1 2">Belongs to the BCP1 family.</text>
</comment>
<dbReference type="Proteomes" id="UP000714275">
    <property type="component" value="Unassembled WGS sequence"/>
</dbReference>
<feature type="region of interest" description="Disordered" evidence="3">
    <location>
        <begin position="223"/>
        <end position="259"/>
    </location>
</feature>
<organism evidence="4 5">
    <name type="scientific">Suillus placidus</name>
    <dbReference type="NCBI Taxonomy" id="48579"/>
    <lineage>
        <taxon>Eukaryota</taxon>
        <taxon>Fungi</taxon>
        <taxon>Dikarya</taxon>
        <taxon>Basidiomycota</taxon>
        <taxon>Agaricomycotina</taxon>
        <taxon>Agaricomycetes</taxon>
        <taxon>Agaricomycetidae</taxon>
        <taxon>Boletales</taxon>
        <taxon>Suillineae</taxon>
        <taxon>Suillaceae</taxon>
        <taxon>Suillus</taxon>
    </lineage>
</organism>
<dbReference type="Pfam" id="PF13862">
    <property type="entry name" value="BCCIP"/>
    <property type="match status" value="1"/>
</dbReference>
<proteinExistence type="inferred from homology"/>
<keyword evidence="2" id="KW-0653">Protein transport</keyword>
<reference evidence="4" key="1">
    <citation type="journal article" date="2020" name="New Phytol.">
        <title>Comparative genomics reveals dynamic genome evolution in host specialist ectomycorrhizal fungi.</title>
        <authorList>
            <person name="Lofgren L.A."/>
            <person name="Nguyen N.H."/>
            <person name="Vilgalys R."/>
            <person name="Ruytinx J."/>
            <person name="Liao H.L."/>
            <person name="Branco S."/>
            <person name="Kuo A."/>
            <person name="LaButti K."/>
            <person name="Lipzen A."/>
            <person name="Andreopoulos W."/>
            <person name="Pangilinan J."/>
            <person name="Riley R."/>
            <person name="Hundley H."/>
            <person name="Na H."/>
            <person name="Barry K."/>
            <person name="Grigoriev I.V."/>
            <person name="Stajich J.E."/>
            <person name="Kennedy P.G."/>
        </authorList>
    </citation>
    <scope>NUCLEOTIDE SEQUENCE</scope>
    <source>
        <strain evidence="4">DOB743</strain>
    </source>
</reference>
<dbReference type="PANTHER" id="PTHR13261">
    <property type="entry name" value="BRCA2 AND CDKN1A INTERACTING PROTEIN"/>
    <property type="match status" value="1"/>
</dbReference>
<dbReference type="PANTHER" id="PTHR13261:SF0">
    <property type="entry name" value="BRCA2 AND CDKN1A-INTERACTING PROTEIN"/>
    <property type="match status" value="1"/>
</dbReference>
<dbReference type="InterPro" id="IPR025602">
    <property type="entry name" value="BCP1_family"/>
</dbReference>
<evidence type="ECO:0000256" key="2">
    <source>
        <dbReference type="PIRNR" id="PIRNR028983"/>
    </source>
</evidence>
<evidence type="ECO:0000313" key="4">
    <source>
        <dbReference type="EMBL" id="KAG1775065.1"/>
    </source>
</evidence>
<dbReference type="OrthoDB" id="27543at2759"/>